<dbReference type="PANTHER" id="PTHR48081">
    <property type="entry name" value="AB HYDROLASE SUPERFAMILY PROTEIN C4A8.06C"/>
    <property type="match status" value="1"/>
</dbReference>
<dbReference type="AlphaFoldDB" id="A0A2A9MJB9"/>
<dbReference type="Pfam" id="PF07859">
    <property type="entry name" value="Abhydrolase_3"/>
    <property type="match status" value="1"/>
</dbReference>
<dbReference type="RefSeq" id="XP_029222018.1">
    <property type="nucleotide sequence ID" value="XM_029359105.1"/>
</dbReference>
<dbReference type="Proteomes" id="UP000224006">
    <property type="component" value="Chromosome I"/>
</dbReference>
<feature type="region of interest" description="Disordered" evidence="2">
    <location>
        <begin position="176"/>
        <end position="293"/>
    </location>
</feature>
<feature type="region of interest" description="Disordered" evidence="2">
    <location>
        <begin position="536"/>
        <end position="565"/>
    </location>
</feature>
<proteinExistence type="predicted"/>
<dbReference type="VEuPathDB" id="ToxoDB:BESB_003500"/>
<dbReference type="SUPFAM" id="SSF53474">
    <property type="entry name" value="alpha/beta-Hydrolases"/>
    <property type="match status" value="1"/>
</dbReference>
<reference evidence="4 5" key="1">
    <citation type="submission" date="2017-09" db="EMBL/GenBank/DDBJ databases">
        <title>Genome sequencing of Besnoitia besnoiti strain Bb-Ger1.</title>
        <authorList>
            <person name="Schares G."/>
            <person name="Venepally P."/>
            <person name="Lorenzi H.A."/>
        </authorList>
    </citation>
    <scope>NUCLEOTIDE SEQUENCE [LARGE SCALE GENOMIC DNA]</scope>
    <source>
        <strain evidence="4 5">Bb-Ger1</strain>
    </source>
</reference>
<dbReference type="OrthoDB" id="409103at2759"/>
<dbReference type="InterPro" id="IPR029058">
    <property type="entry name" value="AB_hydrolase_fold"/>
</dbReference>
<evidence type="ECO:0000313" key="4">
    <source>
        <dbReference type="EMBL" id="PFH38009.1"/>
    </source>
</evidence>
<feature type="domain" description="Alpha/beta hydrolase fold-3" evidence="3">
    <location>
        <begin position="355"/>
        <end position="509"/>
    </location>
</feature>
<feature type="compositionally biased region" description="Acidic residues" evidence="2">
    <location>
        <begin position="689"/>
        <end position="700"/>
    </location>
</feature>
<feature type="region of interest" description="Disordered" evidence="2">
    <location>
        <begin position="326"/>
        <end position="346"/>
    </location>
</feature>
<evidence type="ECO:0000256" key="1">
    <source>
        <dbReference type="ARBA" id="ARBA00022801"/>
    </source>
</evidence>
<keyword evidence="1 4" id="KW-0378">Hydrolase</keyword>
<gene>
    <name evidence="4" type="ORF">BESB_003500</name>
</gene>
<dbReference type="GO" id="GO:0016787">
    <property type="term" value="F:hydrolase activity"/>
    <property type="evidence" value="ECO:0007669"/>
    <property type="project" value="UniProtKB-KW"/>
</dbReference>
<name>A0A2A9MJB9_BESBE</name>
<dbReference type="KEGG" id="bbes:BESB_003500"/>
<evidence type="ECO:0000259" key="3">
    <source>
        <dbReference type="Pfam" id="PF07859"/>
    </source>
</evidence>
<comment type="caution">
    <text evidence="4">The sequence shown here is derived from an EMBL/GenBank/DDBJ whole genome shotgun (WGS) entry which is preliminary data.</text>
</comment>
<dbReference type="PANTHER" id="PTHR48081:SF8">
    <property type="entry name" value="ALPHA_BETA HYDROLASE FOLD-3 DOMAIN-CONTAINING PROTEIN-RELATED"/>
    <property type="match status" value="1"/>
</dbReference>
<dbReference type="STRING" id="94643.A0A2A9MJB9"/>
<feature type="region of interest" description="Disordered" evidence="2">
    <location>
        <begin position="684"/>
        <end position="704"/>
    </location>
</feature>
<dbReference type="GeneID" id="40305413"/>
<organism evidence="4 5">
    <name type="scientific">Besnoitia besnoiti</name>
    <name type="common">Apicomplexan protozoan</name>
    <dbReference type="NCBI Taxonomy" id="94643"/>
    <lineage>
        <taxon>Eukaryota</taxon>
        <taxon>Sar</taxon>
        <taxon>Alveolata</taxon>
        <taxon>Apicomplexa</taxon>
        <taxon>Conoidasida</taxon>
        <taxon>Coccidia</taxon>
        <taxon>Eucoccidiorida</taxon>
        <taxon>Eimeriorina</taxon>
        <taxon>Sarcocystidae</taxon>
        <taxon>Besnoitia</taxon>
    </lineage>
</organism>
<evidence type="ECO:0000313" key="5">
    <source>
        <dbReference type="Proteomes" id="UP000224006"/>
    </source>
</evidence>
<sequence length="779" mass="83807">MNGVGDAVIPELTPNERQDVEQLSTENPGGMHSSEDVARKDDGGVGGSLFVNVLEDLEGSADYEEVAHMARIRLLQHLVPPHFALRTLCPGIYAYAKATGWPSSRAQLLRDRQLVDVSMRSFYASLRPSRLRNQTAAKVETPLCSAFIYNSSCPRRSREGIPSFFVKVKNAACSRSNAPSDGVAGSASLPRISATGTLPGDCMRARTSREPAPPSDSSRAPPTPAEAGTSLAQALAASPVTPRPVAEPVSGGDEERVKRAEEAVGRQEADAGARLAATGPEAPSPSQLPAAEQGGWVEAAVRIAELIQSTSGVSDAPREGRKSVLQRLRDMSPRRSKVADTPDDKKRDETRQKWIFFLHGGAFVFNRPDSYRLFTNDISVLTGAKVFCPDYTLAPERVWPAQLEECLAAYEFLCAEVGVRGEDIILMGDSAGGNLAVTLMAKIIERDRQGEADEGGPARLPRPAGMVLLSPWLDLTMKGPSYTLNAAREPVLPLASIRQSIRVYVHGRFDLGQLSEAEIEAALDATTSEKLCLDSPVAPRSEEDGDSSEDPASSPSLREVPGDQRNFSNPWISPVFFGADVLKEMPQTLIHVGSLEVLLSDSLIFGRRVNEAVSGCKLPPQAWSSADEALFAAEVNPRKGRLVASLPRSGQPKGVTEETPKSWAQLGKAREGVDASAQSLEALAPREADEPEPAPEETEAETAKEAPAYFKSCGWLSEADVQKLNSEGTLCPVGCEARAARVEVKVWKDEFHVVSPSRSQHALANLEGVPKRFRSGALA</sequence>
<keyword evidence="5" id="KW-1185">Reference proteome</keyword>
<feature type="compositionally biased region" description="Basic and acidic residues" evidence="2">
    <location>
        <begin position="253"/>
        <end position="271"/>
    </location>
</feature>
<dbReference type="InterPro" id="IPR050300">
    <property type="entry name" value="GDXG_lipolytic_enzyme"/>
</dbReference>
<dbReference type="Gene3D" id="3.40.50.1820">
    <property type="entry name" value="alpha/beta hydrolase"/>
    <property type="match status" value="1"/>
</dbReference>
<dbReference type="InterPro" id="IPR013094">
    <property type="entry name" value="AB_hydrolase_3"/>
</dbReference>
<evidence type="ECO:0000256" key="2">
    <source>
        <dbReference type="SAM" id="MobiDB-lite"/>
    </source>
</evidence>
<feature type="region of interest" description="Disordered" evidence="2">
    <location>
        <begin position="1"/>
        <end position="41"/>
    </location>
</feature>
<accession>A0A2A9MJB9</accession>
<dbReference type="EMBL" id="NWUJ01000001">
    <property type="protein sequence ID" value="PFH38009.1"/>
    <property type="molecule type" value="Genomic_DNA"/>
</dbReference>
<protein>
    <submittedName>
        <fullName evidence="4">Alpha/beta hydrolase fold domain-containing protein</fullName>
    </submittedName>
</protein>